<accession>A0A4W5RKF5</accession>
<protein>
    <recommendedName>
        <fullName evidence="9">Tubulin/FtsZ GTPase domain-containing protein</fullName>
    </recommendedName>
</protein>
<evidence type="ECO:0000256" key="2">
    <source>
        <dbReference type="ARBA" id="ARBA00009636"/>
    </source>
</evidence>
<dbReference type="InterPro" id="IPR000217">
    <property type="entry name" value="Tubulin"/>
</dbReference>
<dbReference type="Proteomes" id="UP000314982">
    <property type="component" value="Unassembled WGS sequence"/>
</dbReference>
<reference evidence="10" key="3">
    <citation type="submission" date="2025-09" db="UniProtKB">
        <authorList>
            <consortium name="Ensembl"/>
        </authorList>
    </citation>
    <scope>IDENTIFICATION</scope>
</reference>
<evidence type="ECO:0000256" key="1">
    <source>
        <dbReference type="ARBA" id="ARBA00004245"/>
    </source>
</evidence>
<name>A0A4W5RKF5_9TELE</name>
<feature type="signal peptide" evidence="8">
    <location>
        <begin position="1"/>
        <end position="20"/>
    </location>
</feature>
<comment type="subcellular location">
    <subcellularLocation>
        <location evidence="1">Cytoplasm</location>
        <location evidence="1">Cytoskeleton</location>
    </subcellularLocation>
</comment>
<evidence type="ECO:0000256" key="7">
    <source>
        <dbReference type="ARBA" id="ARBA00023212"/>
    </source>
</evidence>
<dbReference type="GO" id="GO:0007017">
    <property type="term" value="P:microtubule-based process"/>
    <property type="evidence" value="ECO:0007669"/>
    <property type="project" value="InterPro"/>
</dbReference>
<organism evidence="10 11">
    <name type="scientific">Hucho hucho</name>
    <name type="common">huchen</name>
    <dbReference type="NCBI Taxonomy" id="62062"/>
    <lineage>
        <taxon>Eukaryota</taxon>
        <taxon>Metazoa</taxon>
        <taxon>Chordata</taxon>
        <taxon>Craniata</taxon>
        <taxon>Vertebrata</taxon>
        <taxon>Euteleostomi</taxon>
        <taxon>Actinopterygii</taxon>
        <taxon>Neopterygii</taxon>
        <taxon>Teleostei</taxon>
        <taxon>Protacanthopterygii</taxon>
        <taxon>Salmoniformes</taxon>
        <taxon>Salmonidae</taxon>
        <taxon>Salmoninae</taxon>
        <taxon>Hucho</taxon>
    </lineage>
</organism>
<keyword evidence="11" id="KW-1185">Reference proteome</keyword>
<keyword evidence="8" id="KW-0732">Signal</keyword>
<keyword evidence="6" id="KW-0342">GTP-binding</keyword>
<keyword evidence="7" id="KW-0206">Cytoskeleton</keyword>
<keyword evidence="3" id="KW-0963">Cytoplasm</keyword>
<dbReference type="PROSITE" id="PS00227">
    <property type="entry name" value="TUBULIN"/>
    <property type="match status" value="1"/>
</dbReference>
<reference evidence="11" key="1">
    <citation type="submission" date="2018-06" db="EMBL/GenBank/DDBJ databases">
        <title>Genome assembly of Danube salmon.</title>
        <authorList>
            <person name="Macqueen D.J."/>
            <person name="Gundappa M.K."/>
        </authorList>
    </citation>
    <scope>NUCLEOTIDE SEQUENCE [LARGE SCALE GENOMIC DNA]</scope>
</reference>
<keyword evidence="4" id="KW-0493">Microtubule</keyword>
<keyword evidence="5" id="KW-0547">Nucleotide-binding</keyword>
<evidence type="ECO:0000256" key="3">
    <source>
        <dbReference type="ARBA" id="ARBA00022490"/>
    </source>
</evidence>
<evidence type="ECO:0000256" key="5">
    <source>
        <dbReference type="ARBA" id="ARBA00022741"/>
    </source>
</evidence>
<dbReference type="AlphaFoldDB" id="A0A4W5RKF5"/>
<dbReference type="Pfam" id="PF00091">
    <property type="entry name" value="Tubulin"/>
    <property type="match status" value="1"/>
</dbReference>
<sequence length="201" mass="22368">MHTLLTLIFNFCLLLWNGQLRESNIVLAQGGRGSNWAYGYNEHWTEESNSLLQQTMKDVCREVERIDYYGGGVLLHSLSGGTGSGFSSKLCEEICDTFPAGHILIVSVAPHQIEESPVQHYNTLLSLASLQSRIPLCDEYTHCLMHGWTSAACPQPHHSQYSSWAVLAVARGKKDGSFLMSNALQKLKKRVALCLLEPFSL</sequence>
<feature type="chain" id="PRO_5021448705" description="Tubulin/FtsZ GTPase domain-containing protein" evidence="8">
    <location>
        <begin position="21"/>
        <end position="201"/>
    </location>
</feature>
<dbReference type="InterPro" id="IPR017975">
    <property type="entry name" value="Tubulin_CS"/>
</dbReference>
<dbReference type="Ensembl" id="ENSHHUT00000093245.1">
    <property type="protein sequence ID" value="ENSHHUP00000090441.1"/>
    <property type="gene ID" value="ENSHHUG00000052220.1"/>
</dbReference>
<dbReference type="InterPro" id="IPR036525">
    <property type="entry name" value="Tubulin/FtsZ_GTPase_sf"/>
</dbReference>
<evidence type="ECO:0000313" key="11">
    <source>
        <dbReference type="Proteomes" id="UP000314982"/>
    </source>
</evidence>
<evidence type="ECO:0000259" key="9">
    <source>
        <dbReference type="Pfam" id="PF00091"/>
    </source>
</evidence>
<proteinExistence type="inferred from homology"/>
<dbReference type="Gene3D" id="3.40.50.1440">
    <property type="entry name" value="Tubulin/FtsZ, GTPase domain"/>
    <property type="match status" value="1"/>
</dbReference>
<comment type="similarity">
    <text evidence="2">Belongs to the tubulin family.</text>
</comment>
<dbReference type="PANTHER" id="PTHR11588">
    <property type="entry name" value="TUBULIN"/>
    <property type="match status" value="1"/>
</dbReference>
<dbReference type="GO" id="GO:0005525">
    <property type="term" value="F:GTP binding"/>
    <property type="evidence" value="ECO:0007669"/>
    <property type="project" value="UniProtKB-KW"/>
</dbReference>
<dbReference type="InterPro" id="IPR003008">
    <property type="entry name" value="Tubulin_FtsZ_GTPase"/>
</dbReference>
<feature type="domain" description="Tubulin/FtsZ GTPase" evidence="9">
    <location>
        <begin position="21"/>
        <end position="132"/>
    </location>
</feature>
<evidence type="ECO:0000256" key="8">
    <source>
        <dbReference type="SAM" id="SignalP"/>
    </source>
</evidence>
<dbReference type="SUPFAM" id="SSF52490">
    <property type="entry name" value="Tubulin nucleotide-binding domain-like"/>
    <property type="match status" value="1"/>
</dbReference>
<dbReference type="GeneTree" id="ENSGT00940000166800"/>
<reference evidence="10" key="2">
    <citation type="submission" date="2025-08" db="UniProtKB">
        <authorList>
            <consortium name="Ensembl"/>
        </authorList>
    </citation>
    <scope>IDENTIFICATION</scope>
</reference>
<dbReference type="STRING" id="62062.ENSHHUP00000090441"/>
<dbReference type="GO" id="GO:0005874">
    <property type="term" value="C:microtubule"/>
    <property type="evidence" value="ECO:0007669"/>
    <property type="project" value="UniProtKB-KW"/>
</dbReference>
<evidence type="ECO:0000313" key="10">
    <source>
        <dbReference type="Ensembl" id="ENSHHUP00000090441.1"/>
    </source>
</evidence>
<evidence type="ECO:0000256" key="4">
    <source>
        <dbReference type="ARBA" id="ARBA00022701"/>
    </source>
</evidence>
<evidence type="ECO:0000256" key="6">
    <source>
        <dbReference type="ARBA" id="ARBA00023134"/>
    </source>
</evidence>